<evidence type="ECO:0000313" key="6">
    <source>
        <dbReference type="Proteomes" id="UP000320244"/>
    </source>
</evidence>
<dbReference type="InterPro" id="IPR023828">
    <property type="entry name" value="Peptidase_S8_Ser-AS"/>
</dbReference>
<evidence type="ECO:0000256" key="2">
    <source>
        <dbReference type="ARBA" id="ARBA00022801"/>
    </source>
</evidence>
<dbReference type="PANTHER" id="PTHR14218">
    <property type="entry name" value="PROTEASE S8 TRIPEPTIDYL PEPTIDASE I CLN2"/>
    <property type="match status" value="1"/>
</dbReference>
<dbReference type="GO" id="GO:0006508">
    <property type="term" value="P:proteolysis"/>
    <property type="evidence" value="ECO:0007669"/>
    <property type="project" value="UniProtKB-KW"/>
</dbReference>
<evidence type="ECO:0000256" key="1">
    <source>
        <dbReference type="ARBA" id="ARBA00022670"/>
    </source>
</evidence>
<feature type="non-terminal residue" evidence="5">
    <location>
        <position position="348"/>
    </location>
</feature>
<dbReference type="Pfam" id="PF00082">
    <property type="entry name" value="Peptidase_S8"/>
    <property type="match status" value="1"/>
</dbReference>
<comment type="caution">
    <text evidence="5">The sequence shown here is derived from an EMBL/GenBank/DDBJ whole genome shotgun (WGS) entry which is preliminary data.</text>
</comment>
<feature type="non-terminal residue" evidence="5">
    <location>
        <position position="1"/>
    </location>
</feature>
<keyword evidence="6" id="KW-1185">Reference proteome</keyword>
<accession>A0A563DMM9</accession>
<organism evidence="5 6">
    <name type="scientific">Leekyejoonella antrihumi</name>
    <dbReference type="NCBI Taxonomy" id="1660198"/>
    <lineage>
        <taxon>Bacteria</taxon>
        <taxon>Bacillati</taxon>
        <taxon>Actinomycetota</taxon>
        <taxon>Actinomycetes</taxon>
        <taxon>Micrococcales</taxon>
        <taxon>Dermacoccaceae</taxon>
        <taxon>Leekyejoonella</taxon>
    </lineage>
</organism>
<dbReference type="AlphaFoldDB" id="A0A563DMM9"/>
<dbReference type="InterPro" id="IPR050819">
    <property type="entry name" value="Tripeptidyl-peptidase_I"/>
</dbReference>
<dbReference type="PROSITE" id="PS00138">
    <property type="entry name" value="SUBTILASE_SER"/>
    <property type="match status" value="1"/>
</dbReference>
<dbReference type="PANTHER" id="PTHR14218:SF15">
    <property type="entry name" value="TRIPEPTIDYL-PEPTIDASE 1"/>
    <property type="match status" value="1"/>
</dbReference>
<dbReference type="EMBL" id="VCQV01000138">
    <property type="protein sequence ID" value="TWP31485.1"/>
    <property type="molecule type" value="Genomic_DNA"/>
</dbReference>
<dbReference type="GO" id="GO:0008240">
    <property type="term" value="F:tripeptidyl-peptidase activity"/>
    <property type="evidence" value="ECO:0007669"/>
    <property type="project" value="TreeGrafter"/>
</dbReference>
<dbReference type="InterPro" id="IPR030400">
    <property type="entry name" value="Sedolisin_dom"/>
</dbReference>
<sequence length="348" mass="35435">GPAPCTAVQDARNNYGGAGWLANQLASSYQMSPLYAQGDLGAGQTVAVLELEPYTPSDISTYQSCYHTSASVKTVAIDGGATGGQSGEAALDIENIAGFAPRSTIWVYSAPNNGVGLLPAYSKMVTDDVAKTISTSWGLCEQDSPSAEFSAENTVFQQAAAQGQSIYAAAGDDGSTGCYSANFPSETELAVDDPASQPYVTGVGGTTLNTQGPPPGETTWDEAALGAGAGGGGISTVWPMPTYQSTSKVPGVINPYSSKTPCGAASGYCREVPDISADGDPESGYYIYNAVNGGWELIGGTSAAAPLWAGMTALINALPQCTTRLGFANPTLYSVAAHAGLGGFHDIT</sequence>
<dbReference type="PROSITE" id="PS51695">
    <property type="entry name" value="SEDOLISIN"/>
    <property type="match status" value="1"/>
</dbReference>
<evidence type="ECO:0000313" key="5">
    <source>
        <dbReference type="EMBL" id="TWP31485.1"/>
    </source>
</evidence>
<dbReference type="RefSeq" id="WP_146321625.1">
    <property type="nucleotide sequence ID" value="NZ_VCQV01000138.1"/>
</dbReference>
<dbReference type="InterPro" id="IPR036852">
    <property type="entry name" value="Peptidase_S8/S53_dom_sf"/>
</dbReference>
<evidence type="ECO:0000256" key="3">
    <source>
        <dbReference type="ARBA" id="ARBA00022825"/>
    </source>
</evidence>
<protein>
    <recommendedName>
        <fullName evidence="4">Peptidase S53 domain-containing protein</fullName>
    </recommendedName>
</protein>
<feature type="domain" description="Peptidase S53" evidence="4">
    <location>
        <begin position="25"/>
        <end position="348"/>
    </location>
</feature>
<name>A0A563DMM9_9MICO</name>
<proteinExistence type="predicted"/>
<keyword evidence="1" id="KW-0645">Protease</keyword>
<dbReference type="CDD" id="cd04056">
    <property type="entry name" value="Peptidases_S53"/>
    <property type="match status" value="1"/>
</dbReference>
<keyword evidence="3" id="KW-0720">Serine protease</keyword>
<gene>
    <name evidence="5" type="ORF">FGL98_25140</name>
</gene>
<dbReference type="Proteomes" id="UP000320244">
    <property type="component" value="Unassembled WGS sequence"/>
</dbReference>
<dbReference type="Gene3D" id="3.40.50.200">
    <property type="entry name" value="Peptidase S8/S53 domain"/>
    <property type="match status" value="1"/>
</dbReference>
<keyword evidence="2" id="KW-0378">Hydrolase</keyword>
<dbReference type="GO" id="GO:0004252">
    <property type="term" value="F:serine-type endopeptidase activity"/>
    <property type="evidence" value="ECO:0007669"/>
    <property type="project" value="InterPro"/>
</dbReference>
<dbReference type="InterPro" id="IPR000209">
    <property type="entry name" value="Peptidase_S8/S53_dom"/>
</dbReference>
<dbReference type="OrthoDB" id="3480681at2"/>
<reference evidence="5 6" key="2">
    <citation type="submission" date="2019-08" db="EMBL/GenBank/DDBJ databases">
        <title>Jejuicoccus antrihumi gen. nov., sp. nov., a new member of the family Dermacoccaceae isolated from a cave.</title>
        <authorList>
            <person name="Schumann P."/>
            <person name="Kim I.S."/>
        </authorList>
    </citation>
    <scope>NUCLEOTIDE SEQUENCE [LARGE SCALE GENOMIC DNA]</scope>
    <source>
        <strain evidence="5 6">C5-26</strain>
    </source>
</reference>
<reference evidence="5 6" key="1">
    <citation type="submission" date="2019-05" db="EMBL/GenBank/DDBJ databases">
        <authorList>
            <person name="Lee S.D."/>
        </authorList>
    </citation>
    <scope>NUCLEOTIDE SEQUENCE [LARGE SCALE GENOMIC DNA]</scope>
    <source>
        <strain evidence="5 6">C5-26</strain>
    </source>
</reference>
<dbReference type="SUPFAM" id="SSF52743">
    <property type="entry name" value="Subtilisin-like"/>
    <property type="match status" value="1"/>
</dbReference>
<evidence type="ECO:0000259" key="4">
    <source>
        <dbReference type="PROSITE" id="PS51695"/>
    </source>
</evidence>